<feature type="transmembrane region" description="Helical" evidence="7">
    <location>
        <begin position="266"/>
        <end position="286"/>
    </location>
</feature>
<dbReference type="Gene3D" id="1.20.1250.20">
    <property type="entry name" value="MFS general substrate transporter like domains"/>
    <property type="match status" value="1"/>
</dbReference>
<feature type="transmembrane region" description="Helical" evidence="7">
    <location>
        <begin position="412"/>
        <end position="434"/>
    </location>
</feature>
<feature type="transmembrane region" description="Helical" evidence="7">
    <location>
        <begin position="181"/>
        <end position="205"/>
    </location>
</feature>
<feature type="transmembrane region" description="Helical" evidence="7">
    <location>
        <begin position="65"/>
        <end position="86"/>
    </location>
</feature>
<keyword evidence="4 7" id="KW-0812">Transmembrane</keyword>
<keyword evidence="6 7" id="KW-0472">Membrane</keyword>
<evidence type="ECO:0000256" key="2">
    <source>
        <dbReference type="ARBA" id="ARBA00007015"/>
    </source>
</evidence>
<feature type="transmembrane region" description="Helical" evidence="7">
    <location>
        <begin position="298"/>
        <end position="319"/>
    </location>
</feature>
<evidence type="ECO:0000256" key="1">
    <source>
        <dbReference type="ARBA" id="ARBA00004141"/>
    </source>
</evidence>
<sequence>MPVNHLLQERVSYIASITKQADKDVDGFKDTSTPLDLEDGALREGGPLVYTSSEVLTLLFHRKPYILIGWVMTAICFVVIALNPVGPSVILDRSDENIKAAQSYGSVIVLICALASFCYIMADVACDALVVELSQREPERVRGRLQSSIYGTRFVFEGLVTALSGFLMSSERYGGKFGFDISVNAYFGILAVPVVVNLFLVYFFMKDRKRGAIHFATYFHDVYELIQKRAVWQVMIFYFMFNLLGAGIGSLAGNYIQVYWAHVEPVNSAVVGVITNFILAATFFAVGRWGTHWNWRFILVISTLCGVVIDAIVQYLTIYDIVRNQWFYIGVPLTAQVPYAVQFVVSTFVVVELAGDGNEGLIDDTAEVRNHAAYSYLVVYGTTVLACFWVVILPPQKAAVKEMLQHGANYPIIGALIIVLTFVILSVSVTSIMMTMFESTSCHLLAGGQGC</sequence>
<feature type="transmembrane region" description="Helical" evidence="7">
    <location>
        <begin position="372"/>
        <end position="392"/>
    </location>
</feature>
<organism evidence="8 9">
    <name type="scientific">Aphanomyces astaci</name>
    <name type="common">Crayfish plague agent</name>
    <dbReference type="NCBI Taxonomy" id="112090"/>
    <lineage>
        <taxon>Eukaryota</taxon>
        <taxon>Sar</taxon>
        <taxon>Stramenopiles</taxon>
        <taxon>Oomycota</taxon>
        <taxon>Saprolegniomycetes</taxon>
        <taxon>Saprolegniales</taxon>
        <taxon>Verrucalvaceae</taxon>
        <taxon>Aphanomyces</taxon>
    </lineage>
</organism>
<dbReference type="AlphaFoldDB" id="A0A418F8W0"/>
<dbReference type="InterPro" id="IPR036259">
    <property type="entry name" value="MFS_trans_sf"/>
</dbReference>
<gene>
    <name evidence="8" type="ORF">DYB26_006390</name>
</gene>
<name>A0A418F8W0_APHAT</name>
<protein>
    <submittedName>
        <fullName evidence="8">Uncharacterized protein</fullName>
    </submittedName>
</protein>
<comment type="caution">
    <text evidence="8">The sequence shown here is derived from an EMBL/GenBank/DDBJ whole genome shotgun (WGS) entry which is preliminary data.</text>
</comment>
<reference evidence="8 9" key="1">
    <citation type="submission" date="2018-08" db="EMBL/GenBank/DDBJ databases">
        <title>Aphanomyces genome sequencing and annotation.</title>
        <authorList>
            <person name="Minardi D."/>
            <person name="Oidtmann B."/>
            <person name="Van Der Giezen M."/>
            <person name="Studholme D.J."/>
        </authorList>
    </citation>
    <scope>NUCLEOTIDE SEQUENCE [LARGE SCALE GENOMIC DNA]</scope>
    <source>
        <strain evidence="8 9">FDL457</strain>
    </source>
</reference>
<keyword evidence="5 7" id="KW-1133">Transmembrane helix</keyword>
<dbReference type="Proteomes" id="UP000286510">
    <property type="component" value="Unassembled WGS sequence"/>
</dbReference>
<feature type="transmembrane region" description="Helical" evidence="7">
    <location>
        <begin position="106"/>
        <end position="130"/>
    </location>
</feature>
<dbReference type="EMBL" id="QUTF01012036">
    <property type="protein sequence ID" value="RHZ25742.1"/>
    <property type="molecule type" value="Genomic_DNA"/>
</dbReference>
<evidence type="ECO:0000313" key="9">
    <source>
        <dbReference type="Proteomes" id="UP000286510"/>
    </source>
</evidence>
<evidence type="ECO:0000313" key="8">
    <source>
        <dbReference type="EMBL" id="RHZ25742.1"/>
    </source>
</evidence>
<evidence type="ECO:0000256" key="4">
    <source>
        <dbReference type="ARBA" id="ARBA00022692"/>
    </source>
</evidence>
<evidence type="ECO:0000256" key="3">
    <source>
        <dbReference type="ARBA" id="ARBA00022448"/>
    </source>
</evidence>
<proteinExistence type="inferred from homology"/>
<evidence type="ECO:0000256" key="5">
    <source>
        <dbReference type="ARBA" id="ARBA00022989"/>
    </source>
</evidence>
<dbReference type="InterPro" id="IPR039309">
    <property type="entry name" value="BT1"/>
</dbReference>
<dbReference type="PANTHER" id="PTHR31585">
    <property type="entry name" value="FOLATE-BIOPTERIN TRANSPORTER 1, CHLOROPLASTIC"/>
    <property type="match status" value="1"/>
</dbReference>
<feature type="transmembrane region" description="Helical" evidence="7">
    <location>
        <begin position="236"/>
        <end position="260"/>
    </location>
</feature>
<dbReference type="GO" id="GO:0016020">
    <property type="term" value="C:membrane"/>
    <property type="evidence" value="ECO:0007669"/>
    <property type="project" value="UniProtKB-SubCell"/>
</dbReference>
<comment type="similarity">
    <text evidence="2">Belongs to the major facilitator superfamily. Folate-biopterin transporter (TC 2.A.71) family.</text>
</comment>
<evidence type="ECO:0000256" key="6">
    <source>
        <dbReference type="ARBA" id="ARBA00023136"/>
    </source>
</evidence>
<keyword evidence="3" id="KW-0813">Transport</keyword>
<dbReference type="SUPFAM" id="SSF103473">
    <property type="entry name" value="MFS general substrate transporter"/>
    <property type="match status" value="1"/>
</dbReference>
<dbReference type="PANTHER" id="PTHR31585:SF5">
    <property type="entry name" value="RNA-BINDING S4 DOMAIN-CONTAINING PROTEIN"/>
    <property type="match status" value="1"/>
</dbReference>
<feature type="transmembrane region" description="Helical" evidence="7">
    <location>
        <begin position="325"/>
        <end position="351"/>
    </location>
</feature>
<feature type="transmembrane region" description="Helical" evidence="7">
    <location>
        <begin position="150"/>
        <end position="169"/>
    </location>
</feature>
<comment type="subcellular location">
    <subcellularLocation>
        <location evidence="1">Membrane</location>
        <topology evidence="1">Multi-pass membrane protein</topology>
    </subcellularLocation>
</comment>
<evidence type="ECO:0000256" key="7">
    <source>
        <dbReference type="SAM" id="Phobius"/>
    </source>
</evidence>
<accession>A0A418F8W0</accession>